<dbReference type="EMBL" id="NAJO01000008">
    <property type="protein sequence ID" value="OQO10747.1"/>
    <property type="molecule type" value="Genomic_DNA"/>
</dbReference>
<evidence type="ECO:0000256" key="1">
    <source>
        <dbReference type="SAM" id="MobiDB-lite"/>
    </source>
</evidence>
<dbReference type="STRING" id="1507870.A0A1V8TH87"/>
<feature type="compositionally biased region" description="Basic and acidic residues" evidence="1">
    <location>
        <begin position="251"/>
        <end position="270"/>
    </location>
</feature>
<dbReference type="InterPro" id="IPR016193">
    <property type="entry name" value="Cytidine_deaminase-like"/>
</dbReference>
<feature type="region of interest" description="Disordered" evidence="1">
    <location>
        <begin position="302"/>
        <end position="325"/>
    </location>
</feature>
<dbReference type="GO" id="GO:0003824">
    <property type="term" value="F:catalytic activity"/>
    <property type="evidence" value="ECO:0007669"/>
    <property type="project" value="InterPro"/>
</dbReference>
<protein>
    <recommendedName>
        <fullName evidence="4">CMP/dCMP-type deaminase domain-containing protein</fullName>
    </recommendedName>
</protein>
<dbReference type="Gene3D" id="3.40.140.10">
    <property type="entry name" value="Cytidine Deaminase, domain 2"/>
    <property type="match status" value="1"/>
</dbReference>
<sequence>MKTDNYLTLSLEQAAKSPLHYRHGCVIVRGGKIIGQGYNDYRSGFDGGALKHGRVTSSVLSAPAMQELKDKSKKRKEEKEKEKPHPQSQQQQTFQAFESTSNGAGHPPFPTKNRASNYRVLINGKRDYETPRLSATSTASAALRRPAVASGKFKSAVLKVPHLDMVKGEYKGRGNGFQLEELEGVLGCEEKGRAFQASLGGEKHQKQMVKKQKQQQKLGGKYQYHQGYQYEGNVHHESLKQQRSRSVSNLRDGEGDTRSNDNDHEPDGRPAKAVLGHVKAVKFEKDYKRSGKMRNEELQMQHTLMPTGQTAKSKSNAHERKKHPRLNGADLYVTRLGRHQRYQPRETKVPATSRVAVPELATDNDTAPLSRVPSISSSLTSSLSSTTSSLHDELTHSSPAASPAPIPSSASDTDIRNCIRASRPCYRCISYMHAVGIRRVFWTNDAGEWEGGKVMRLMAALEGDGSAEDGVEGGMFVTKHEVLMLKRKMWEEGKGG</sequence>
<evidence type="ECO:0008006" key="4">
    <source>
        <dbReference type="Google" id="ProtNLM"/>
    </source>
</evidence>
<feature type="compositionally biased region" description="Low complexity" evidence="1">
    <location>
        <begin position="87"/>
        <end position="101"/>
    </location>
</feature>
<evidence type="ECO:0000313" key="3">
    <source>
        <dbReference type="Proteomes" id="UP000192596"/>
    </source>
</evidence>
<feature type="region of interest" description="Disordered" evidence="1">
    <location>
        <begin position="56"/>
        <end position="117"/>
    </location>
</feature>
<feature type="region of interest" description="Disordered" evidence="1">
    <location>
        <begin position="341"/>
        <end position="412"/>
    </location>
</feature>
<dbReference type="Proteomes" id="UP000192596">
    <property type="component" value="Unassembled WGS sequence"/>
</dbReference>
<dbReference type="GO" id="GO:0006139">
    <property type="term" value="P:nucleobase-containing compound metabolic process"/>
    <property type="evidence" value="ECO:0007669"/>
    <property type="project" value="UniProtKB-ARBA"/>
</dbReference>
<proteinExistence type="predicted"/>
<dbReference type="OrthoDB" id="9972196at2759"/>
<evidence type="ECO:0000313" key="2">
    <source>
        <dbReference type="EMBL" id="OQO10747.1"/>
    </source>
</evidence>
<name>A0A1V8TH87_9PEZI</name>
<feature type="compositionally biased region" description="Polar residues" evidence="1">
    <location>
        <begin position="302"/>
        <end position="314"/>
    </location>
</feature>
<dbReference type="SUPFAM" id="SSF53927">
    <property type="entry name" value="Cytidine deaminase-like"/>
    <property type="match status" value="1"/>
</dbReference>
<feature type="compositionally biased region" description="Low complexity" evidence="1">
    <location>
        <begin position="374"/>
        <end position="389"/>
    </location>
</feature>
<feature type="region of interest" description="Disordered" evidence="1">
    <location>
        <begin position="198"/>
        <end position="221"/>
    </location>
</feature>
<reference evidence="3" key="1">
    <citation type="submission" date="2017-03" db="EMBL/GenBank/DDBJ databases">
        <title>Genomes of endolithic fungi from Antarctica.</title>
        <authorList>
            <person name="Coleine C."/>
            <person name="Masonjones S."/>
            <person name="Stajich J.E."/>
        </authorList>
    </citation>
    <scope>NUCLEOTIDE SEQUENCE [LARGE SCALE GENOMIC DNA]</scope>
    <source>
        <strain evidence="3">CCFEE 5527</strain>
    </source>
</reference>
<gene>
    <name evidence="2" type="ORF">B0A48_04047</name>
</gene>
<feature type="compositionally biased region" description="Basic and acidic residues" evidence="1">
    <location>
        <begin position="67"/>
        <end position="85"/>
    </location>
</feature>
<dbReference type="AlphaFoldDB" id="A0A1V8TH87"/>
<feature type="compositionally biased region" description="Low complexity" evidence="1">
    <location>
        <begin position="396"/>
        <end position="411"/>
    </location>
</feature>
<organism evidence="2 3">
    <name type="scientific">Cryoendolithus antarcticus</name>
    <dbReference type="NCBI Taxonomy" id="1507870"/>
    <lineage>
        <taxon>Eukaryota</taxon>
        <taxon>Fungi</taxon>
        <taxon>Dikarya</taxon>
        <taxon>Ascomycota</taxon>
        <taxon>Pezizomycotina</taxon>
        <taxon>Dothideomycetes</taxon>
        <taxon>Dothideomycetidae</taxon>
        <taxon>Cladosporiales</taxon>
        <taxon>Cladosporiaceae</taxon>
        <taxon>Cryoendolithus</taxon>
    </lineage>
</organism>
<keyword evidence="3" id="KW-1185">Reference proteome</keyword>
<comment type="caution">
    <text evidence="2">The sequence shown here is derived from an EMBL/GenBank/DDBJ whole genome shotgun (WGS) entry which is preliminary data.</text>
</comment>
<dbReference type="InParanoid" id="A0A1V8TH87"/>
<accession>A0A1V8TH87</accession>
<feature type="region of interest" description="Disordered" evidence="1">
    <location>
        <begin position="236"/>
        <end position="275"/>
    </location>
</feature>